<evidence type="ECO:0000256" key="3">
    <source>
        <dbReference type="ARBA" id="ARBA00022692"/>
    </source>
</evidence>
<dbReference type="EMBL" id="JAPFPW010000014">
    <property type="protein sequence ID" value="MCW7754714.1"/>
    <property type="molecule type" value="Genomic_DNA"/>
</dbReference>
<feature type="transmembrane region" description="Helical" evidence="6">
    <location>
        <begin position="123"/>
        <end position="144"/>
    </location>
</feature>
<protein>
    <recommendedName>
        <fullName evidence="6">TVP38/TMEM64 family membrane protein</fullName>
    </recommendedName>
</protein>
<evidence type="ECO:0000256" key="4">
    <source>
        <dbReference type="ARBA" id="ARBA00022989"/>
    </source>
</evidence>
<comment type="similarity">
    <text evidence="6">Belongs to the TVP38/TMEM64 family.</text>
</comment>
<feature type="domain" description="VTT" evidence="7">
    <location>
        <begin position="59"/>
        <end position="161"/>
    </location>
</feature>
<feature type="transmembrane region" description="Helical" evidence="6">
    <location>
        <begin position="47"/>
        <end position="67"/>
    </location>
</feature>
<feature type="transmembrane region" description="Helical" evidence="6">
    <location>
        <begin position="183"/>
        <end position="202"/>
    </location>
</feature>
<evidence type="ECO:0000256" key="2">
    <source>
        <dbReference type="ARBA" id="ARBA00022475"/>
    </source>
</evidence>
<comment type="subcellular location">
    <subcellularLocation>
        <location evidence="1 6">Cell membrane</location>
        <topology evidence="1 6">Multi-pass membrane protein</topology>
    </subcellularLocation>
</comment>
<dbReference type="InterPro" id="IPR032816">
    <property type="entry name" value="VTT_dom"/>
</dbReference>
<comment type="caution">
    <text evidence="8">The sequence shown here is derived from an EMBL/GenBank/DDBJ whole genome shotgun (WGS) entry which is preliminary data.</text>
</comment>
<keyword evidence="3 6" id="KW-0812">Transmembrane</keyword>
<reference evidence="8 9" key="1">
    <citation type="submission" date="2022-11" db="EMBL/GenBank/DDBJ databases">
        <title>Desulfobotulus tamanensis H1 sp. nov. - anaerobic, alkaliphilic, sulphate reducing bacterium isolated from terrestrial mud volcano.</title>
        <authorList>
            <person name="Frolova A."/>
            <person name="Merkel A.Y."/>
            <person name="Slobodkin A.I."/>
        </authorList>
    </citation>
    <scope>NUCLEOTIDE SEQUENCE [LARGE SCALE GENOMIC DNA]</scope>
    <source>
        <strain evidence="8 9">H1</strain>
    </source>
</reference>
<feature type="transmembrane region" description="Helical" evidence="6">
    <location>
        <begin position="74"/>
        <end position="95"/>
    </location>
</feature>
<evidence type="ECO:0000256" key="5">
    <source>
        <dbReference type="ARBA" id="ARBA00023136"/>
    </source>
</evidence>
<keyword evidence="2 6" id="KW-1003">Cell membrane</keyword>
<keyword evidence="5 6" id="KW-0472">Membrane</keyword>
<sequence>MILTKNIIRFSRFAGLTLFVFFCLWLWNFWDGELFHAWKEEAGPVPFFMALALLPLAGFPTTPFYILAGATFGWVTGLTGSAVSLGINLVLSFWVCRSGLRPLLERVLARTSYRLPQVRHGRAVVFTVTAKLLPGVPAFAKNYLIALSGVSFRTYFLISFPISMMYGAAFVLLGESILEKDLGRVGCVAAVLGLLAFAIWVLRRKLKALRESPVS</sequence>
<proteinExistence type="inferred from homology"/>
<evidence type="ECO:0000256" key="1">
    <source>
        <dbReference type="ARBA" id="ARBA00004651"/>
    </source>
</evidence>
<keyword evidence="9" id="KW-1185">Reference proteome</keyword>
<evidence type="ECO:0000256" key="6">
    <source>
        <dbReference type="RuleBase" id="RU366058"/>
    </source>
</evidence>
<organism evidence="8 9">
    <name type="scientific">Desulfobotulus pelophilus</name>
    <dbReference type="NCBI Taxonomy" id="2823377"/>
    <lineage>
        <taxon>Bacteria</taxon>
        <taxon>Pseudomonadati</taxon>
        <taxon>Thermodesulfobacteriota</taxon>
        <taxon>Desulfobacteria</taxon>
        <taxon>Desulfobacterales</taxon>
        <taxon>Desulfobacteraceae</taxon>
        <taxon>Desulfobotulus</taxon>
    </lineage>
</organism>
<name>A0ABT3NB79_9BACT</name>
<keyword evidence="4 6" id="KW-1133">Transmembrane helix</keyword>
<feature type="transmembrane region" description="Helical" evidence="6">
    <location>
        <begin position="156"/>
        <end position="177"/>
    </location>
</feature>
<evidence type="ECO:0000259" key="7">
    <source>
        <dbReference type="Pfam" id="PF09335"/>
    </source>
</evidence>
<dbReference type="Pfam" id="PF09335">
    <property type="entry name" value="VTT_dom"/>
    <property type="match status" value="1"/>
</dbReference>
<dbReference type="RefSeq" id="WP_265425626.1">
    <property type="nucleotide sequence ID" value="NZ_JAPFPW010000014.1"/>
</dbReference>
<dbReference type="PANTHER" id="PTHR12677:SF59">
    <property type="entry name" value="GOLGI APPARATUS MEMBRANE PROTEIN TVP38-RELATED"/>
    <property type="match status" value="1"/>
</dbReference>
<dbReference type="InterPro" id="IPR015414">
    <property type="entry name" value="TMEM64"/>
</dbReference>
<dbReference type="PANTHER" id="PTHR12677">
    <property type="entry name" value="GOLGI APPARATUS MEMBRANE PROTEIN TVP38-RELATED"/>
    <property type="match status" value="1"/>
</dbReference>
<dbReference type="Proteomes" id="UP001209681">
    <property type="component" value="Unassembled WGS sequence"/>
</dbReference>
<evidence type="ECO:0000313" key="9">
    <source>
        <dbReference type="Proteomes" id="UP001209681"/>
    </source>
</evidence>
<gene>
    <name evidence="8" type="ORF">OOT00_12050</name>
</gene>
<accession>A0ABT3NB79</accession>
<evidence type="ECO:0000313" key="8">
    <source>
        <dbReference type="EMBL" id="MCW7754714.1"/>
    </source>
</evidence>
<feature type="transmembrane region" description="Helical" evidence="6">
    <location>
        <begin position="7"/>
        <end position="27"/>
    </location>
</feature>